<keyword evidence="6" id="KW-1185">Reference proteome</keyword>
<dbReference type="InterPro" id="IPR052190">
    <property type="entry name" value="Euk-Arch_PrmC-MTase"/>
</dbReference>
<dbReference type="Proteomes" id="UP000183653">
    <property type="component" value="Chromosome I"/>
</dbReference>
<keyword evidence="1 5" id="KW-0489">Methyltransferase</keyword>
<dbReference type="EMBL" id="LT629782">
    <property type="protein sequence ID" value="SDT94817.1"/>
    <property type="molecule type" value="Genomic_DNA"/>
</dbReference>
<evidence type="ECO:0000256" key="1">
    <source>
        <dbReference type="ARBA" id="ARBA00022603"/>
    </source>
</evidence>
<evidence type="ECO:0000313" key="6">
    <source>
        <dbReference type="Proteomes" id="UP000183653"/>
    </source>
</evidence>
<dbReference type="Pfam" id="PF05175">
    <property type="entry name" value="MTS"/>
    <property type="match status" value="1"/>
</dbReference>
<name>A0A1H2EI67_9PSED</name>
<feature type="domain" description="Methyltransferase small" evidence="4">
    <location>
        <begin position="38"/>
        <end position="145"/>
    </location>
</feature>
<dbReference type="InterPro" id="IPR029063">
    <property type="entry name" value="SAM-dependent_MTases_sf"/>
</dbReference>
<dbReference type="PANTHER" id="PTHR45875">
    <property type="entry name" value="METHYLTRANSFERASE N6AMT1"/>
    <property type="match status" value="1"/>
</dbReference>
<dbReference type="OrthoDB" id="267914at2"/>
<dbReference type="GO" id="GO:0008276">
    <property type="term" value="F:protein methyltransferase activity"/>
    <property type="evidence" value="ECO:0007669"/>
    <property type="project" value="TreeGrafter"/>
</dbReference>
<protein>
    <submittedName>
        <fullName evidence="5">Release factor glutamine methyltransferase</fullName>
    </submittedName>
</protein>
<evidence type="ECO:0000256" key="2">
    <source>
        <dbReference type="ARBA" id="ARBA00022679"/>
    </source>
</evidence>
<reference evidence="5 6" key="1">
    <citation type="submission" date="2016-10" db="EMBL/GenBank/DDBJ databases">
        <authorList>
            <person name="Varghese N."/>
            <person name="Submissions S."/>
        </authorList>
    </citation>
    <scope>NUCLEOTIDE SEQUENCE [LARGE SCALE GENOMIC DNA]</scope>
    <source>
        <strain evidence="5 6">BS2775</strain>
    </source>
</reference>
<proteinExistence type="predicted"/>
<keyword evidence="3" id="KW-0949">S-adenosyl-L-methionine</keyword>
<dbReference type="AlphaFoldDB" id="A0A1H2EI67"/>
<dbReference type="GO" id="GO:0035657">
    <property type="term" value="C:eRF1 methyltransferase complex"/>
    <property type="evidence" value="ECO:0007669"/>
    <property type="project" value="TreeGrafter"/>
</dbReference>
<dbReference type="SUPFAM" id="SSF53335">
    <property type="entry name" value="S-adenosyl-L-methionine-dependent methyltransferases"/>
    <property type="match status" value="1"/>
</dbReference>
<dbReference type="PANTHER" id="PTHR45875:SF1">
    <property type="entry name" value="METHYLTRANSFERASE N6AMT1"/>
    <property type="match status" value="1"/>
</dbReference>
<dbReference type="GO" id="GO:0008757">
    <property type="term" value="F:S-adenosylmethionine-dependent methyltransferase activity"/>
    <property type="evidence" value="ECO:0007669"/>
    <property type="project" value="TreeGrafter"/>
</dbReference>
<keyword evidence="2 5" id="KW-0808">Transferase</keyword>
<gene>
    <name evidence="5" type="ORF">SAMN04490197_1274</name>
</gene>
<evidence type="ECO:0000313" key="5">
    <source>
        <dbReference type="EMBL" id="SDT94817.1"/>
    </source>
</evidence>
<dbReference type="InterPro" id="IPR007848">
    <property type="entry name" value="Small_mtfrase_dom"/>
</dbReference>
<dbReference type="RefSeq" id="WP_057725072.1">
    <property type="nucleotide sequence ID" value="NZ_JYLM01000009.1"/>
</dbReference>
<accession>A0A1H2EI67</accession>
<sequence>MQGLIDHGLAGKHYFECNQVEYPGDTYKIYFGLGLQLDLIHSPNVFQVSLAGVRLGCYLLRSFSSNRTNNSFLDIGTGSGIHALLIRKLGGHDIVATDISEHAIEQAKLHELLNFKQLAISFCASDLFNNLPERQFETIIFNPPGWRTPSPSLTQRLEIIAQTGQLPIQAMFYGEKVIARFLDDLPRYLAPSGRAIVGLNSLVGIRDVLDRYKETHHGAPPLTYRLMERHTLPLLYYSDQWQMTSTLLKREFQHWANHDLAAYATDKNGTIFWSYEIIEFYHST</sequence>
<dbReference type="CDD" id="cd02440">
    <property type="entry name" value="AdoMet_MTases"/>
    <property type="match status" value="1"/>
</dbReference>
<dbReference type="GO" id="GO:0032259">
    <property type="term" value="P:methylation"/>
    <property type="evidence" value="ECO:0007669"/>
    <property type="project" value="UniProtKB-KW"/>
</dbReference>
<dbReference type="Gene3D" id="3.40.50.150">
    <property type="entry name" value="Vaccinia Virus protein VP39"/>
    <property type="match status" value="1"/>
</dbReference>
<evidence type="ECO:0000259" key="4">
    <source>
        <dbReference type="Pfam" id="PF05175"/>
    </source>
</evidence>
<organism evidence="5 6">
    <name type="scientific">Pseudomonas orientalis</name>
    <dbReference type="NCBI Taxonomy" id="76758"/>
    <lineage>
        <taxon>Bacteria</taxon>
        <taxon>Pseudomonadati</taxon>
        <taxon>Pseudomonadota</taxon>
        <taxon>Gammaproteobacteria</taxon>
        <taxon>Pseudomonadales</taxon>
        <taxon>Pseudomonadaceae</taxon>
        <taxon>Pseudomonas</taxon>
    </lineage>
</organism>
<evidence type="ECO:0000256" key="3">
    <source>
        <dbReference type="ARBA" id="ARBA00022691"/>
    </source>
</evidence>